<evidence type="ECO:0000313" key="9">
    <source>
        <dbReference type="RefSeq" id="XP_030043228.1"/>
    </source>
</evidence>
<evidence type="ECO:0000259" key="7">
    <source>
        <dbReference type="PROSITE" id="PS51507"/>
    </source>
</evidence>
<dbReference type="InterPro" id="IPR036390">
    <property type="entry name" value="WH_DNA-bd_sf"/>
</dbReference>
<dbReference type="GeneID" id="115457778"/>
<proteinExistence type="predicted"/>
<dbReference type="InterPro" id="IPR001346">
    <property type="entry name" value="Interferon_reg_fact_DNA-bd_dom"/>
</dbReference>
<sequence>MASGRVRSTRKLKQWIIEQVESGKYPGLLWDDSGKTMFRIPWKHAGKQDFRHDEDAAIFKAWAIFKKKYKNGDKADPATWKTRLRCALNKSPEFQEISERSQLDISEPYKVYRIVPPTEQNIRHLPGCKGRKQNTKDEQMNPSYEEEVEAKASVTLDLHLLGLKSENESDISSCMSLEDSGIGSNGSSPSPRERLTDTVSNVVVQSQPALSMFQAAAKPYSMLITFYYGGQLVCSKMVESSDCRILPSSPSTGVDRIMVPGNMEQVFFPSTVSIADVKQRQSTEELLKFLEKGVMLASNPQGIFAQRSCQGRVFWTGPCAPLCGQPNKLERNKYVKLFDRNQFKKDVCLYHMVNDPTPEYQVTLCFGEEIATGHPMTDRLITLQVEQVSAKQLMDTYFLESKELNITASPVLRDVSPSSYLLLK</sequence>
<dbReference type="PRINTS" id="PR00267">
    <property type="entry name" value="INTFRNREGFCT"/>
</dbReference>
<evidence type="ECO:0000256" key="5">
    <source>
        <dbReference type="ARBA" id="ARBA00023163"/>
    </source>
</evidence>
<evidence type="ECO:0000256" key="3">
    <source>
        <dbReference type="ARBA" id="ARBA00023125"/>
    </source>
</evidence>
<gene>
    <name evidence="9 10" type="primary">IRF9</name>
</gene>
<comment type="subcellular location">
    <subcellularLocation>
        <location evidence="1">Nucleus</location>
    </subcellularLocation>
</comment>
<dbReference type="SUPFAM" id="SSF46785">
    <property type="entry name" value="Winged helix' DNA-binding domain"/>
    <property type="match status" value="1"/>
</dbReference>
<dbReference type="InterPro" id="IPR008984">
    <property type="entry name" value="SMAD_FHA_dom_sf"/>
</dbReference>
<dbReference type="RefSeq" id="XP_030043229.1">
    <property type="nucleotide sequence ID" value="XM_030187369.1"/>
</dbReference>
<reference evidence="9 10" key="1">
    <citation type="submission" date="2025-04" db="UniProtKB">
        <authorList>
            <consortium name="RefSeq"/>
        </authorList>
    </citation>
    <scope>IDENTIFICATION</scope>
</reference>
<dbReference type="GO" id="GO:0045944">
    <property type="term" value="P:positive regulation of transcription by RNA polymerase II"/>
    <property type="evidence" value="ECO:0007669"/>
    <property type="project" value="UniProtKB-ARBA"/>
</dbReference>
<keyword evidence="6" id="KW-0539">Nucleus</keyword>
<dbReference type="CDD" id="cd00103">
    <property type="entry name" value="IRF"/>
    <property type="match status" value="1"/>
</dbReference>
<dbReference type="OrthoDB" id="5958224at2759"/>
<keyword evidence="2" id="KW-0805">Transcription regulation</keyword>
<dbReference type="PANTHER" id="PTHR11949">
    <property type="entry name" value="INTERFERON REGULATORY FACTOR"/>
    <property type="match status" value="1"/>
</dbReference>
<keyword evidence="3" id="KW-0238">DNA-binding</keyword>
<dbReference type="PROSITE" id="PS51507">
    <property type="entry name" value="IRF_2"/>
    <property type="match status" value="1"/>
</dbReference>
<dbReference type="Pfam" id="PF10401">
    <property type="entry name" value="IRF-3"/>
    <property type="match status" value="1"/>
</dbReference>
<keyword evidence="5" id="KW-0804">Transcription</keyword>
<protein>
    <submittedName>
        <fullName evidence="9 10">Interferon regulatory factor 9 isoform X1</fullName>
    </submittedName>
</protein>
<dbReference type="CTD" id="10379"/>
<evidence type="ECO:0000256" key="4">
    <source>
        <dbReference type="ARBA" id="ARBA00023159"/>
    </source>
</evidence>
<feature type="domain" description="IRF tryptophan pentad repeat" evidence="7">
    <location>
        <begin position="9"/>
        <end position="116"/>
    </location>
</feature>
<evidence type="ECO:0000256" key="1">
    <source>
        <dbReference type="ARBA" id="ARBA00004123"/>
    </source>
</evidence>
<evidence type="ECO:0000313" key="8">
    <source>
        <dbReference type="Proteomes" id="UP000515156"/>
    </source>
</evidence>
<name>A0A6P7WZ87_9AMPH</name>
<dbReference type="InterPro" id="IPR036388">
    <property type="entry name" value="WH-like_DNA-bd_sf"/>
</dbReference>
<dbReference type="PROSITE" id="PS00601">
    <property type="entry name" value="IRF_1"/>
    <property type="match status" value="1"/>
</dbReference>
<dbReference type="SMART" id="SM01243">
    <property type="entry name" value="IRF-3"/>
    <property type="match status" value="1"/>
</dbReference>
<dbReference type="Proteomes" id="UP000515156">
    <property type="component" value="Chromosome 14"/>
</dbReference>
<evidence type="ECO:0000256" key="6">
    <source>
        <dbReference type="ARBA" id="ARBA00023242"/>
    </source>
</evidence>
<dbReference type="SUPFAM" id="SSF49879">
    <property type="entry name" value="SMAD/FHA domain"/>
    <property type="match status" value="1"/>
</dbReference>
<dbReference type="Gene3D" id="1.10.10.10">
    <property type="entry name" value="Winged helix-like DNA-binding domain superfamily/Winged helix DNA-binding domain"/>
    <property type="match status" value="1"/>
</dbReference>
<dbReference type="GO" id="GO:0002376">
    <property type="term" value="P:immune system process"/>
    <property type="evidence" value="ECO:0007669"/>
    <property type="project" value="TreeGrafter"/>
</dbReference>
<dbReference type="PANTHER" id="PTHR11949:SF26">
    <property type="entry name" value="INTERFERON REGULATORY FACTOR 9"/>
    <property type="match status" value="1"/>
</dbReference>
<evidence type="ECO:0000313" key="10">
    <source>
        <dbReference type="RefSeq" id="XP_030043229.1"/>
    </source>
</evidence>
<dbReference type="GO" id="GO:0005634">
    <property type="term" value="C:nucleus"/>
    <property type="evidence" value="ECO:0007669"/>
    <property type="project" value="UniProtKB-SubCell"/>
</dbReference>
<dbReference type="RefSeq" id="XP_030043228.1">
    <property type="nucleotide sequence ID" value="XM_030187368.1"/>
</dbReference>
<dbReference type="KEGG" id="muo:115457778"/>
<accession>A0A6P7WZ87</accession>
<dbReference type="Gene3D" id="2.60.200.10">
    <property type="match status" value="1"/>
</dbReference>
<dbReference type="Pfam" id="PF00605">
    <property type="entry name" value="IRF"/>
    <property type="match status" value="1"/>
</dbReference>
<dbReference type="SMART" id="SM00348">
    <property type="entry name" value="IRF"/>
    <property type="match status" value="1"/>
</dbReference>
<dbReference type="InterPro" id="IPR017855">
    <property type="entry name" value="SMAD-like_dom_sf"/>
</dbReference>
<dbReference type="InterPro" id="IPR019471">
    <property type="entry name" value="Interferon_reg_factor-3"/>
</dbReference>
<dbReference type="GO" id="GO:0000981">
    <property type="term" value="F:DNA-binding transcription factor activity, RNA polymerase II-specific"/>
    <property type="evidence" value="ECO:0007669"/>
    <property type="project" value="TreeGrafter"/>
</dbReference>
<keyword evidence="4" id="KW-0010">Activator</keyword>
<dbReference type="InterPro" id="IPR019817">
    <property type="entry name" value="Interferon_reg_fac_CS"/>
</dbReference>
<dbReference type="FunFam" id="1.10.10.10:FF:000041">
    <property type="entry name" value="Interferon regulatory factor 4"/>
    <property type="match status" value="1"/>
</dbReference>
<evidence type="ECO:0000256" key="2">
    <source>
        <dbReference type="ARBA" id="ARBA00023015"/>
    </source>
</evidence>
<dbReference type="AlphaFoldDB" id="A0A6P7WZ87"/>
<dbReference type="GO" id="GO:0000978">
    <property type="term" value="F:RNA polymerase II cis-regulatory region sequence-specific DNA binding"/>
    <property type="evidence" value="ECO:0007669"/>
    <property type="project" value="TreeGrafter"/>
</dbReference>
<keyword evidence="8" id="KW-1185">Reference proteome</keyword>
<organism evidence="8 10">
    <name type="scientific">Microcaecilia unicolor</name>
    <dbReference type="NCBI Taxonomy" id="1415580"/>
    <lineage>
        <taxon>Eukaryota</taxon>
        <taxon>Metazoa</taxon>
        <taxon>Chordata</taxon>
        <taxon>Craniata</taxon>
        <taxon>Vertebrata</taxon>
        <taxon>Euteleostomi</taxon>
        <taxon>Amphibia</taxon>
        <taxon>Gymnophiona</taxon>
        <taxon>Siphonopidae</taxon>
        <taxon>Microcaecilia</taxon>
    </lineage>
</organism>